<organism evidence="1 2">
    <name type="scientific">Hyphopichia burtonii NRRL Y-1933</name>
    <dbReference type="NCBI Taxonomy" id="984485"/>
    <lineage>
        <taxon>Eukaryota</taxon>
        <taxon>Fungi</taxon>
        <taxon>Dikarya</taxon>
        <taxon>Ascomycota</taxon>
        <taxon>Saccharomycotina</taxon>
        <taxon>Pichiomycetes</taxon>
        <taxon>Debaryomycetaceae</taxon>
        <taxon>Hyphopichia</taxon>
    </lineage>
</organism>
<reference evidence="2" key="1">
    <citation type="submission" date="2016-05" db="EMBL/GenBank/DDBJ databases">
        <title>Comparative genomics of biotechnologically important yeasts.</title>
        <authorList>
            <consortium name="DOE Joint Genome Institute"/>
            <person name="Riley R."/>
            <person name="Haridas S."/>
            <person name="Wolfe K.H."/>
            <person name="Lopes M.R."/>
            <person name="Hittinger C.T."/>
            <person name="Goker M."/>
            <person name="Salamov A."/>
            <person name="Wisecaver J."/>
            <person name="Long T.M."/>
            <person name="Aerts A.L."/>
            <person name="Barry K."/>
            <person name="Choi C."/>
            <person name="Clum A."/>
            <person name="Coughlan A.Y."/>
            <person name="Deshpande S."/>
            <person name="Douglass A.P."/>
            <person name="Hanson S.J."/>
            <person name="Klenk H.-P."/>
            <person name="Labutti K."/>
            <person name="Lapidus A."/>
            <person name="Lindquist E."/>
            <person name="Lipzen A."/>
            <person name="Meier-Kolthoff J.P."/>
            <person name="Ohm R.A."/>
            <person name="Otillar R.P."/>
            <person name="Pangilinan J."/>
            <person name="Peng Y."/>
            <person name="Rokas A."/>
            <person name="Rosa C.A."/>
            <person name="Scheuner C."/>
            <person name="Sibirny A.A."/>
            <person name="Slot J.C."/>
            <person name="Stielow J.B."/>
            <person name="Sun H."/>
            <person name="Kurtzman C.P."/>
            <person name="Blackwell M."/>
            <person name="Grigoriev I.V."/>
            <person name="Jeffries T.W."/>
        </authorList>
    </citation>
    <scope>NUCLEOTIDE SEQUENCE [LARGE SCALE GENOMIC DNA]</scope>
    <source>
        <strain evidence="2">NRRL Y-1933</strain>
    </source>
</reference>
<dbReference type="EMBL" id="KV454541">
    <property type="protein sequence ID" value="ODV67320.1"/>
    <property type="molecule type" value="Genomic_DNA"/>
</dbReference>
<sequence>MDFNKGPYSSIHPPRSIDLPPYLVSGYRLVVVAECSSPGCIVRCFAESCARPGQILSSPGPHTTAFACAIAKCACALPHSNHSLVA</sequence>
<proteinExistence type="predicted"/>
<name>A0A1E4RJB1_9ASCO</name>
<dbReference type="Proteomes" id="UP000095085">
    <property type="component" value="Unassembled WGS sequence"/>
</dbReference>
<dbReference type="GeneID" id="30997613"/>
<keyword evidence="2" id="KW-1185">Reference proteome</keyword>
<dbReference type="AlphaFoldDB" id="A0A1E4RJB1"/>
<evidence type="ECO:0000313" key="2">
    <source>
        <dbReference type="Proteomes" id="UP000095085"/>
    </source>
</evidence>
<evidence type="ECO:0000313" key="1">
    <source>
        <dbReference type="EMBL" id="ODV67320.1"/>
    </source>
</evidence>
<protein>
    <submittedName>
        <fullName evidence="1">Uncharacterized protein</fullName>
    </submittedName>
</protein>
<gene>
    <name evidence="1" type="ORF">HYPBUDRAFT_210228</name>
</gene>
<dbReference type="RefSeq" id="XP_020076387.1">
    <property type="nucleotide sequence ID" value="XM_020223064.1"/>
</dbReference>
<accession>A0A1E4RJB1</accession>